<evidence type="ECO:0000256" key="2">
    <source>
        <dbReference type="ARBA" id="ARBA00006840"/>
    </source>
</evidence>
<dbReference type="Ensembl" id="ENSCAFT00030043462.1">
    <property type="protein sequence ID" value="ENSCAFP00030037942.1"/>
    <property type="gene ID" value="ENSCAFG00030023636.1"/>
</dbReference>
<reference evidence="12" key="1">
    <citation type="submission" date="2019-03" db="EMBL/GenBank/DDBJ databases">
        <authorList>
            <person name="Warren W.C."/>
            <person name="Johnson G.S."/>
        </authorList>
    </citation>
    <scope>NUCLEOTIDE SEQUENCE [LARGE SCALE GENOMIC DNA]</scope>
    <source>
        <strain evidence="12">Basenji</strain>
    </source>
</reference>
<feature type="region of interest" description="Disordered" evidence="10">
    <location>
        <begin position="22"/>
        <end position="93"/>
    </location>
</feature>
<feature type="transmembrane region" description="Helical" evidence="11">
    <location>
        <begin position="502"/>
        <end position="527"/>
    </location>
</feature>
<feature type="transmembrane region" description="Helical" evidence="11">
    <location>
        <begin position="539"/>
        <end position="564"/>
    </location>
</feature>
<evidence type="ECO:0008006" key="14">
    <source>
        <dbReference type="Google" id="ProtNLM"/>
    </source>
</evidence>
<protein>
    <recommendedName>
        <fullName evidence="14">Tetraspanin</fullName>
    </recommendedName>
</protein>
<evidence type="ECO:0000313" key="12">
    <source>
        <dbReference type="Ensembl" id="ENSCAFP00030037942.1"/>
    </source>
</evidence>
<evidence type="ECO:0000313" key="13">
    <source>
        <dbReference type="Proteomes" id="UP000694429"/>
    </source>
</evidence>
<comment type="similarity">
    <text evidence="2">Belongs to the tetraspanin (TM4SF) family.</text>
</comment>
<sequence>MSLVGWGYCSISLIPLSVLQSGRSAGSTRSPSALASPPRTQTSQTRLSLAGTQAILYTAPRDPTPASDRNSRPPPQRPASVLPTLQPQAAPAFGGENRELGLEEGAVSDTVQSPGRAGRRRLHRPPLSSSVSRGYESLAGPRRPRAAARPPPQSRADPRRRRRPPAHCRDLPRARRRGRGLGPGPWAGPGAVGGARGPGRGRGAQLSQAPGGRAVSAPRATAPIAPPACPPRRLRRVAGECAAGPDGPGGAVRPGLRGPAAGVWREAREAREGPAADPAAAAARAPSGGSRPPGSRVRRAAPGWAEGRPERGRGAPGVFAQAWRPLRPHRSTVVIVSGHRCPSFQRRSSGRGRRLHAVTRRCLPGPGCAERRVQSCGRGAGGRDPRLSRRVWAGAAVSRPQELSLAGASQGGSHPPGTPGNRGPSSAGCARGPWGLGPLPGPRGRRTPAPRQRSASFFLPGRQWRLLGNFRPPVLERSQSPPAARMGEFNEKTTCGTVCLKYLLFTFNCCFWLAGLAVMAVGIWTLALKSDYISLLASGTYLATAYILVVAGVVVMVTGVLGCCATFKERRNLLRLYFILLLIIFLLEIIAGILAYIYYQQLNAELKDNLKDTMTKRYHQPGHEGVTSAVDKLQQEFHCCGSNNSQDWRDSEWIRSGQAGGRVVPDSCCKTVVPGCGQRDHASNIYKVEGGCITKLETFIQEHLRVIGAVGIGIACVQVFGMIFTCCLYKSLKLEHY</sequence>
<evidence type="ECO:0000256" key="11">
    <source>
        <dbReference type="SAM" id="Phobius"/>
    </source>
</evidence>
<feature type="region of interest" description="Disordered" evidence="10">
    <location>
        <begin position="105"/>
        <end position="231"/>
    </location>
</feature>
<proteinExistence type="inferred from homology"/>
<dbReference type="PANTHER" id="PTHR19282:SF487">
    <property type="entry name" value="CD151 ANTIGEN"/>
    <property type="match status" value="1"/>
</dbReference>
<dbReference type="InterPro" id="IPR018503">
    <property type="entry name" value="Tetraspanin_CS"/>
</dbReference>
<dbReference type="PROSITE" id="PS00421">
    <property type="entry name" value="TM4_1"/>
    <property type="match status" value="1"/>
</dbReference>
<evidence type="ECO:0000256" key="3">
    <source>
        <dbReference type="ARBA" id="ARBA00022475"/>
    </source>
</evidence>
<evidence type="ECO:0000256" key="4">
    <source>
        <dbReference type="ARBA" id="ARBA00022692"/>
    </source>
</evidence>
<dbReference type="InterPro" id="IPR008952">
    <property type="entry name" value="Tetraspanin_EC2_sf"/>
</dbReference>
<feature type="transmembrane region" description="Helical" evidence="11">
    <location>
        <begin position="706"/>
        <end position="729"/>
    </location>
</feature>
<keyword evidence="4 11" id="KW-0812">Transmembrane</keyword>
<feature type="compositionally biased region" description="Polar residues" evidence="10">
    <location>
        <begin position="22"/>
        <end position="51"/>
    </location>
</feature>
<dbReference type="PRINTS" id="PR00259">
    <property type="entry name" value="TMFOUR"/>
</dbReference>
<evidence type="ECO:0000256" key="8">
    <source>
        <dbReference type="ARBA" id="ARBA00023180"/>
    </source>
</evidence>
<dbReference type="InterPro" id="IPR018499">
    <property type="entry name" value="Tetraspanin/Peripherin"/>
</dbReference>
<keyword evidence="5 11" id="KW-1133">Transmembrane helix</keyword>
<dbReference type="Pfam" id="PF00335">
    <property type="entry name" value="Tetraspanin"/>
    <property type="match status" value="1"/>
</dbReference>
<evidence type="ECO:0000256" key="9">
    <source>
        <dbReference type="ARBA" id="ARBA00023288"/>
    </source>
</evidence>
<evidence type="ECO:0000256" key="6">
    <source>
        <dbReference type="ARBA" id="ARBA00023136"/>
    </source>
</evidence>
<dbReference type="Gene3D" id="1.10.1450.10">
    <property type="entry name" value="Tetraspanin"/>
    <property type="match status" value="1"/>
</dbReference>
<reference evidence="12" key="2">
    <citation type="submission" date="2025-08" db="UniProtKB">
        <authorList>
            <consortium name="Ensembl"/>
        </authorList>
    </citation>
    <scope>IDENTIFICATION</scope>
</reference>
<evidence type="ECO:0000256" key="10">
    <source>
        <dbReference type="SAM" id="MobiDB-lite"/>
    </source>
</evidence>
<keyword evidence="3" id="KW-1003">Cell membrane</keyword>
<dbReference type="Proteomes" id="UP000694429">
    <property type="component" value="Chromosome 18"/>
</dbReference>
<evidence type="ECO:0000256" key="7">
    <source>
        <dbReference type="ARBA" id="ARBA00023139"/>
    </source>
</evidence>
<dbReference type="CDD" id="cd03155">
    <property type="entry name" value="CD151_like_LEL"/>
    <property type="match status" value="1"/>
</dbReference>
<dbReference type="FunFam" id="1.10.1450.10:FF:000005">
    <property type="entry name" value="Tetraspanin"/>
    <property type="match status" value="1"/>
</dbReference>
<feature type="transmembrane region" description="Helical" evidence="11">
    <location>
        <begin position="576"/>
        <end position="599"/>
    </location>
</feature>
<keyword evidence="6 11" id="KW-0472">Membrane</keyword>
<feature type="compositionally biased region" description="Gly residues" evidence="10">
    <location>
        <begin position="180"/>
        <end position="202"/>
    </location>
</feature>
<evidence type="ECO:0000256" key="5">
    <source>
        <dbReference type="ARBA" id="ARBA00022989"/>
    </source>
</evidence>
<dbReference type="PANTHER" id="PTHR19282">
    <property type="entry name" value="TETRASPANIN"/>
    <property type="match status" value="1"/>
</dbReference>
<feature type="compositionally biased region" description="Low complexity" evidence="10">
    <location>
        <begin position="275"/>
        <end position="306"/>
    </location>
</feature>
<feature type="region of interest" description="Disordered" evidence="10">
    <location>
        <begin position="268"/>
        <end position="316"/>
    </location>
</feature>
<keyword evidence="8" id="KW-0325">Glycoprotein</keyword>
<keyword evidence="7" id="KW-0564">Palmitate</keyword>
<evidence type="ECO:0000256" key="1">
    <source>
        <dbReference type="ARBA" id="ARBA00004651"/>
    </source>
</evidence>
<dbReference type="SUPFAM" id="SSF48652">
    <property type="entry name" value="Tetraspanin"/>
    <property type="match status" value="1"/>
</dbReference>
<dbReference type="AlphaFoldDB" id="A0A8C0RS02"/>
<dbReference type="GO" id="GO:0005886">
    <property type="term" value="C:plasma membrane"/>
    <property type="evidence" value="ECO:0007669"/>
    <property type="project" value="UniProtKB-SubCell"/>
</dbReference>
<organism evidence="12 13">
    <name type="scientific">Canis lupus familiaris</name>
    <name type="common">Dog</name>
    <name type="synonym">Canis familiaris</name>
    <dbReference type="NCBI Taxonomy" id="9615"/>
    <lineage>
        <taxon>Eukaryota</taxon>
        <taxon>Metazoa</taxon>
        <taxon>Chordata</taxon>
        <taxon>Craniata</taxon>
        <taxon>Vertebrata</taxon>
        <taxon>Euteleostomi</taxon>
        <taxon>Mammalia</taxon>
        <taxon>Eutheria</taxon>
        <taxon>Laurasiatheria</taxon>
        <taxon>Carnivora</taxon>
        <taxon>Caniformia</taxon>
        <taxon>Canidae</taxon>
        <taxon>Canis</taxon>
    </lineage>
</organism>
<feature type="region of interest" description="Disordered" evidence="10">
    <location>
        <begin position="401"/>
        <end position="452"/>
    </location>
</feature>
<keyword evidence="9" id="KW-0449">Lipoprotein</keyword>
<accession>A0A8C0RS02</accession>
<comment type="subcellular location">
    <subcellularLocation>
        <location evidence="1">Cell membrane</location>
        <topology evidence="1">Multi-pass membrane protein</topology>
    </subcellularLocation>
</comment>
<name>A0A8C0RS02_CANLF</name>